<dbReference type="Pfam" id="PF22998">
    <property type="entry name" value="GNAT_LYC1-like"/>
    <property type="match status" value="1"/>
</dbReference>
<feature type="compositionally biased region" description="Acidic residues" evidence="1">
    <location>
        <begin position="314"/>
        <end position="323"/>
    </location>
</feature>
<comment type="caution">
    <text evidence="3">The sequence shown here is derived from an EMBL/GenBank/DDBJ whole genome shotgun (WGS) entry which is preliminary data.</text>
</comment>
<feature type="region of interest" description="Disordered" evidence="1">
    <location>
        <begin position="269"/>
        <end position="288"/>
    </location>
</feature>
<dbReference type="InterPro" id="IPR016181">
    <property type="entry name" value="Acyl_CoA_acyltransferase"/>
</dbReference>
<reference evidence="3" key="1">
    <citation type="journal article" date="2023" name="Mol. Phylogenet. Evol.">
        <title>Genome-scale phylogeny and comparative genomics of the fungal order Sordariales.</title>
        <authorList>
            <person name="Hensen N."/>
            <person name="Bonometti L."/>
            <person name="Westerberg I."/>
            <person name="Brannstrom I.O."/>
            <person name="Guillou S."/>
            <person name="Cros-Aarteil S."/>
            <person name="Calhoun S."/>
            <person name="Haridas S."/>
            <person name="Kuo A."/>
            <person name="Mondo S."/>
            <person name="Pangilinan J."/>
            <person name="Riley R."/>
            <person name="LaButti K."/>
            <person name="Andreopoulos B."/>
            <person name="Lipzen A."/>
            <person name="Chen C."/>
            <person name="Yan M."/>
            <person name="Daum C."/>
            <person name="Ng V."/>
            <person name="Clum A."/>
            <person name="Steindorff A."/>
            <person name="Ohm R.A."/>
            <person name="Martin F."/>
            <person name="Silar P."/>
            <person name="Natvig D.O."/>
            <person name="Lalanne C."/>
            <person name="Gautier V."/>
            <person name="Ament-Velasquez S.L."/>
            <person name="Kruys A."/>
            <person name="Hutchinson M.I."/>
            <person name="Powell A.J."/>
            <person name="Barry K."/>
            <person name="Miller A.N."/>
            <person name="Grigoriev I.V."/>
            <person name="Debuchy R."/>
            <person name="Gladieux P."/>
            <person name="Hiltunen Thoren M."/>
            <person name="Johannesson H."/>
        </authorList>
    </citation>
    <scope>NUCLEOTIDE SEQUENCE</scope>
    <source>
        <strain evidence="3">CBS 359.72</strain>
    </source>
</reference>
<dbReference type="PANTHER" id="PTHR34815:SF4">
    <property type="entry name" value="N-ACETYLTRANSFERASE DOMAIN-CONTAINING PROTEIN"/>
    <property type="match status" value="1"/>
</dbReference>
<feature type="compositionally biased region" description="Low complexity" evidence="1">
    <location>
        <begin position="164"/>
        <end position="180"/>
    </location>
</feature>
<dbReference type="Proteomes" id="UP001303647">
    <property type="component" value="Unassembled WGS sequence"/>
</dbReference>
<name>A0AAN7CYW0_9PEZI</name>
<reference evidence="3" key="2">
    <citation type="submission" date="2023-05" db="EMBL/GenBank/DDBJ databases">
        <authorList>
            <consortium name="Lawrence Berkeley National Laboratory"/>
            <person name="Steindorff A."/>
            <person name="Hensen N."/>
            <person name="Bonometti L."/>
            <person name="Westerberg I."/>
            <person name="Brannstrom I.O."/>
            <person name="Guillou S."/>
            <person name="Cros-Aarteil S."/>
            <person name="Calhoun S."/>
            <person name="Haridas S."/>
            <person name="Kuo A."/>
            <person name="Mondo S."/>
            <person name="Pangilinan J."/>
            <person name="Riley R."/>
            <person name="Labutti K."/>
            <person name="Andreopoulos B."/>
            <person name="Lipzen A."/>
            <person name="Chen C."/>
            <person name="Yanf M."/>
            <person name="Daum C."/>
            <person name="Ng V."/>
            <person name="Clum A."/>
            <person name="Ohm R."/>
            <person name="Martin F."/>
            <person name="Silar P."/>
            <person name="Natvig D."/>
            <person name="Lalanne C."/>
            <person name="Gautier V."/>
            <person name="Ament-Velasquez S.L."/>
            <person name="Kruys A."/>
            <person name="Hutchinson M.I."/>
            <person name="Powell A.J."/>
            <person name="Barry K."/>
            <person name="Miller A.N."/>
            <person name="Grigoriev I.V."/>
            <person name="Debuchy R."/>
            <person name="Gladieux P."/>
            <person name="Thoren M.H."/>
            <person name="Johannesson H."/>
        </authorList>
    </citation>
    <scope>NUCLEOTIDE SEQUENCE</scope>
    <source>
        <strain evidence="3">CBS 359.72</strain>
    </source>
</reference>
<keyword evidence="4" id="KW-1185">Reference proteome</keyword>
<feature type="domain" description="LYC1 C-terminal" evidence="2">
    <location>
        <begin position="179"/>
        <end position="433"/>
    </location>
</feature>
<protein>
    <recommendedName>
        <fullName evidence="2">LYC1 C-terminal domain-containing protein</fullName>
    </recommendedName>
</protein>
<feature type="region of interest" description="Disordered" evidence="1">
    <location>
        <begin position="314"/>
        <end position="343"/>
    </location>
</feature>
<dbReference type="Gene3D" id="3.40.630.30">
    <property type="match status" value="1"/>
</dbReference>
<sequence>MAQPMGLTALDIEFAEATPEQRRLSWELCGQNWAAPMSIEDYVEREQRMAEHELNREGGCRYWVLYLKGYPRQVIASCETVRKLMFIANCPGRSVREAHGYVVTNVYTNPSYRRQGMAAFLLRRVQEQIDTDSDCSVLYSDSGRSYYASLGWLPITSHQATLTLLPSPSSPSSSSPSRTPSTPPRRPQTRPLSPSELPDLCRKDIAHLTKTLTTLTAATPASNNTVISFLPTHAQISWHLARAEFDARKILPPATLAANPLTIGAVTLPSPSTSSSSPSSSSSSHPGPTAWAYWSHDWRNKRLRVLRLARDGDCAVEEADEEEGKGAEKEENDEEGKDEGSEAAVDDAVCAEVAALLEAAVAEARRWRFTEVVVWNPNEAVKAGCKSVGNALPKELKVVFEQRVEGCVPSLRWRGGKVLASVVWEENQGFCGC</sequence>
<dbReference type="PANTHER" id="PTHR34815">
    <property type="entry name" value="LYSINE ACETYLTRANSFERASE"/>
    <property type="match status" value="1"/>
</dbReference>
<dbReference type="InterPro" id="IPR053013">
    <property type="entry name" value="LAT"/>
</dbReference>
<evidence type="ECO:0000256" key="1">
    <source>
        <dbReference type="SAM" id="MobiDB-lite"/>
    </source>
</evidence>
<dbReference type="EMBL" id="MU857609">
    <property type="protein sequence ID" value="KAK4250905.1"/>
    <property type="molecule type" value="Genomic_DNA"/>
</dbReference>
<dbReference type="SUPFAM" id="SSF55729">
    <property type="entry name" value="Acyl-CoA N-acyltransferases (Nat)"/>
    <property type="match status" value="1"/>
</dbReference>
<evidence type="ECO:0000259" key="2">
    <source>
        <dbReference type="Pfam" id="PF22998"/>
    </source>
</evidence>
<accession>A0AAN7CYW0</accession>
<evidence type="ECO:0000313" key="4">
    <source>
        <dbReference type="Proteomes" id="UP001303647"/>
    </source>
</evidence>
<gene>
    <name evidence="3" type="ORF">C7999DRAFT_28493</name>
</gene>
<dbReference type="InterPro" id="IPR055100">
    <property type="entry name" value="GNAT_LYC1-like"/>
</dbReference>
<feature type="region of interest" description="Disordered" evidence="1">
    <location>
        <begin position="164"/>
        <end position="199"/>
    </location>
</feature>
<feature type="compositionally biased region" description="Low complexity" evidence="1">
    <location>
        <begin position="269"/>
        <end position="284"/>
    </location>
</feature>
<evidence type="ECO:0000313" key="3">
    <source>
        <dbReference type="EMBL" id="KAK4250905.1"/>
    </source>
</evidence>
<organism evidence="3 4">
    <name type="scientific">Corynascus novoguineensis</name>
    <dbReference type="NCBI Taxonomy" id="1126955"/>
    <lineage>
        <taxon>Eukaryota</taxon>
        <taxon>Fungi</taxon>
        <taxon>Dikarya</taxon>
        <taxon>Ascomycota</taxon>
        <taxon>Pezizomycotina</taxon>
        <taxon>Sordariomycetes</taxon>
        <taxon>Sordariomycetidae</taxon>
        <taxon>Sordariales</taxon>
        <taxon>Chaetomiaceae</taxon>
        <taxon>Corynascus</taxon>
    </lineage>
</organism>
<proteinExistence type="predicted"/>
<dbReference type="AlphaFoldDB" id="A0AAN7CYW0"/>